<dbReference type="Proteomes" id="UP000009168">
    <property type="component" value="Unassembled WGS sequence"/>
</dbReference>
<dbReference type="AlphaFoldDB" id="I7MF23"/>
<proteinExistence type="predicted"/>
<name>I7MF23_TETTS</name>
<sequence length="152" mass="18001">MGQKESSNREVLRTTCAKQTYKQFKKDLLSIRKELYGIYQLKTDKFRSVGEDLCTFIDILQLVKSYKTESEYKIYLNRISQYIALTIKAKDQLSQLLESSMNTNQKVIQKVQQFVFKLQNSNQNKYSAEYFFELAQELEKYNQQELSTCHSD</sequence>
<evidence type="ECO:0000313" key="1">
    <source>
        <dbReference type="EMBL" id="EAR98345.1"/>
    </source>
</evidence>
<gene>
    <name evidence="1" type="ORF">TTHERM_00285760</name>
</gene>
<dbReference type="GeneID" id="7834485"/>
<organism evidence="1 2">
    <name type="scientific">Tetrahymena thermophila (strain SB210)</name>
    <dbReference type="NCBI Taxonomy" id="312017"/>
    <lineage>
        <taxon>Eukaryota</taxon>
        <taxon>Sar</taxon>
        <taxon>Alveolata</taxon>
        <taxon>Ciliophora</taxon>
        <taxon>Intramacronucleata</taxon>
        <taxon>Oligohymenophorea</taxon>
        <taxon>Hymenostomatida</taxon>
        <taxon>Tetrahymenina</taxon>
        <taxon>Tetrahymenidae</taxon>
        <taxon>Tetrahymena</taxon>
    </lineage>
</organism>
<reference evidence="2" key="1">
    <citation type="journal article" date="2006" name="PLoS Biol.">
        <title>Macronuclear genome sequence of the ciliate Tetrahymena thermophila, a model eukaryote.</title>
        <authorList>
            <person name="Eisen J.A."/>
            <person name="Coyne R.S."/>
            <person name="Wu M."/>
            <person name="Wu D."/>
            <person name="Thiagarajan M."/>
            <person name="Wortman J.R."/>
            <person name="Badger J.H."/>
            <person name="Ren Q."/>
            <person name="Amedeo P."/>
            <person name="Jones K.M."/>
            <person name="Tallon L.J."/>
            <person name="Delcher A.L."/>
            <person name="Salzberg S.L."/>
            <person name="Silva J.C."/>
            <person name="Haas B.J."/>
            <person name="Majoros W.H."/>
            <person name="Farzad M."/>
            <person name="Carlton J.M."/>
            <person name="Smith R.K. Jr."/>
            <person name="Garg J."/>
            <person name="Pearlman R.E."/>
            <person name="Karrer K.M."/>
            <person name="Sun L."/>
            <person name="Manning G."/>
            <person name="Elde N.C."/>
            <person name="Turkewitz A.P."/>
            <person name="Asai D.J."/>
            <person name="Wilkes D.E."/>
            <person name="Wang Y."/>
            <person name="Cai H."/>
            <person name="Collins K."/>
            <person name="Stewart B.A."/>
            <person name="Lee S.R."/>
            <person name="Wilamowska K."/>
            <person name="Weinberg Z."/>
            <person name="Ruzzo W.L."/>
            <person name="Wloga D."/>
            <person name="Gaertig J."/>
            <person name="Frankel J."/>
            <person name="Tsao C.-C."/>
            <person name="Gorovsky M.A."/>
            <person name="Keeling P.J."/>
            <person name="Waller R.F."/>
            <person name="Patron N.J."/>
            <person name="Cherry J.M."/>
            <person name="Stover N.A."/>
            <person name="Krieger C.J."/>
            <person name="del Toro C."/>
            <person name="Ryder H.F."/>
            <person name="Williamson S.C."/>
            <person name="Barbeau R.A."/>
            <person name="Hamilton E.P."/>
            <person name="Orias E."/>
        </authorList>
    </citation>
    <scope>NUCLEOTIDE SEQUENCE [LARGE SCALE GENOMIC DNA]</scope>
    <source>
        <strain evidence="2">SB210</strain>
    </source>
</reference>
<dbReference type="KEGG" id="tet:TTHERM_00285760"/>
<dbReference type="InParanoid" id="I7MF23"/>
<keyword evidence="2" id="KW-1185">Reference proteome</keyword>
<accession>I7MF23</accession>
<dbReference type="RefSeq" id="XP_001018590.1">
    <property type="nucleotide sequence ID" value="XM_001018590.2"/>
</dbReference>
<dbReference type="EMBL" id="GG662651">
    <property type="protein sequence ID" value="EAR98345.1"/>
    <property type="molecule type" value="Genomic_DNA"/>
</dbReference>
<dbReference type="HOGENOM" id="CLU_1726007_0_0_1"/>
<evidence type="ECO:0000313" key="2">
    <source>
        <dbReference type="Proteomes" id="UP000009168"/>
    </source>
</evidence>
<protein>
    <submittedName>
        <fullName evidence="1">Uncharacterized protein</fullName>
    </submittedName>
</protein>